<keyword evidence="3" id="KW-0547">Nucleotide-binding</keyword>
<dbReference type="PANTHER" id="PTHR24345">
    <property type="entry name" value="SERINE/THREONINE-PROTEIN KINASE PLK"/>
    <property type="match status" value="1"/>
</dbReference>
<dbReference type="Pfam" id="PF00069">
    <property type="entry name" value="Pkinase"/>
    <property type="match status" value="1"/>
</dbReference>
<accession>A0A9P7Y3Q1</accession>
<evidence type="ECO:0000256" key="5">
    <source>
        <dbReference type="ARBA" id="ARBA00022840"/>
    </source>
</evidence>
<keyword evidence="1" id="KW-0723">Serine/threonine-protein kinase</keyword>
<evidence type="ECO:0000256" key="4">
    <source>
        <dbReference type="ARBA" id="ARBA00022777"/>
    </source>
</evidence>
<dbReference type="GO" id="GO:0005634">
    <property type="term" value="C:nucleus"/>
    <property type="evidence" value="ECO:0007669"/>
    <property type="project" value="TreeGrafter"/>
</dbReference>
<protein>
    <recommendedName>
        <fullName evidence="7">Protein kinase domain-containing protein</fullName>
    </recommendedName>
</protein>
<dbReference type="GO" id="GO:0005524">
    <property type="term" value="F:ATP binding"/>
    <property type="evidence" value="ECO:0007669"/>
    <property type="project" value="UniProtKB-KW"/>
</dbReference>
<dbReference type="PANTHER" id="PTHR24345:SF0">
    <property type="entry name" value="CELL CYCLE SERINE_THREONINE-PROTEIN KINASE CDC5_MSD2"/>
    <property type="match status" value="1"/>
</dbReference>
<keyword evidence="2" id="KW-0808">Transferase</keyword>
<organism evidence="8 9">
    <name type="scientific">Linnemannia hyalina</name>
    <dbReference type="NCBI Taxonomy" id="64524"/>
    <lineage>
        <taxon>Eukaryota</taxon>
        <taxon>Fungi</taxon>
        <taxon>Fungi incertae sedis</taxon>
        <taxon>Mucoromycota</taxon>
        <taxon>Mortierellomycotina</taxon>
        <taxon>Mortierellomycetes</taxon>
        <taxon>Mortierellales</taxon>
        <taxon>Mortierellaceae</taxon>
        <taxon>Linnemannia</taxon>
    </lineage>
</organism>
<evidence type="ECO:0000259" key="7">
    <source>
        <dbReference type="PROSITE" id="PS50011"/>
    </source>
</evidence>
<dbReference type="GO" id="GO:0004674">
    <property type="term" value="F:protein serine/threonine kinase activity"/>
    <property type="evidence" value="ECO:0007669"/>
    <property type="project" value="UniProtKB-KW"/>
</dbReference>
<proteinExistence type="predicted"/>
<evidence type="ECO:0000256" key="1">
    <source>
        <dbReference type="ARBA" id="ARBA00022527"/>
    </source>
</evidence>
<feature type="region of interest" description="Disordered" evidence="6">
    <location>
        <begin position="1"/>
        <end position="23"/>
    </location>
</feature>
<evidence type="ECO:0000313" key="8">
    <source>
        <dbReference type="EMBL" id="KAG9072182.1"/>
    </source>
</evidence>
<dbReference type="PROSITE" id="PS50011">
    <property type="entry name" value="PROTEIN_KINASE_DOM"/>
    <property type="match status" value="1"/>
</dbReference>
<dbReference type="EMBL" id="JAHRHY010000002">
    <property type="protein sequence ID" value="KAG9072182.1"/>
    <property type="molecule type" value="Genomic_DNA"/>
</dbReference>
<evidence type="ECO:0000256" key="6">
    <source>
        <dbReference type="SAM" id="MobiDB-lite"/>
    </source>
</evidence>
<dbReference type="Gene3D" id="1.10.510.10">
    <property type="entry name" value="Transferase(Phosphotransferase) domain 1"/>
    <property type="match status" value="1"/>
</dbReference>
<reference evidence="8" key="1">
    <citation type="submission" date="2021-06" db="EMBL/GenBank/DDBJ databases">
        <title>Genome Sequence of Mortierella hyaline Strain SCG-10, a Cold-Adapted, Nitrate-Reducing Fungus Isolated from Soil in Minnesota, USA.</title>
        <authorList>
            <person name="Aldossari N."/>
        </authorList>
    </citation>
    <scope>NUCLEOTIDE SEQUENCE</scope>
    <source>
        <strain evidence="8">SCG-10</strain>
    </source>
</reference>
<gene>
    <name evidence="8" type="ORF">KI688_006406</name>
</gene>
<dbReference type="AlphaFoldDB" id="A0A9P7Y3Q1"/>
<feature type="domain" description="Protein kinase" evidence="7">
    <location>
        <begin position="111"/>
        <end position="348"/>
    </location>
</feature>
<dbReference type="InterPro" id="IPR011009">
    <property type="entry name" value="Kinase-like_dom_sf"/>
</dbReference>
<dbReference type="Proteomes" id="UP000707451">
    <property type="component" value="Unassembled WGS sequence"/>
</dbReference>
<keyword evidence="5" id="KW-0067">ATP-binding</keyword>
<evidence type="ECO:0000256" key="2">
    <source>
        <dbReference type="ARBA" id="ARBA00022679"/>
    </source>
</evidence>
<name>A0A9P7Y3Q1_9FUNG</name>
<keyword evidence="4" id="KW-0418">Kinase</keyword>
<evidence type="ECO:0000256" key="3">
    <source>
        <dbReference type="ARBA" id="ARBA00022741"/>
    </source>
</evidence>
<dbReference type="CDD" id="cd00180">
    <property type="entry name" value="PKc"/>
    <property type="match status" value="1"/>
</dbReference>
<evidence type="ECO:0000313" key="9">
    <source>
        <dbReference type="Proteomes" id="UP000707451"/>
    </source>
</evidence>
<sequence length="503" mass="56490">MTTATKTGHGDTDANNRNTFHATNVNPTISLSALESLMATNYDKPTTTQPTTNGNITHDAGLVRVPSMPNDPAISAVLAPFLHDFLQDTGMATTTTSRKRVFKANKTGEKYTETEVLGEGVYKVVDRFRDHCVVKAPKETLSVTLIQQEIHHLEKLRGHRNVVQYFGVVYDSDGMYLRQELCLPRNLASLMAKRKFLTEPEVRYFVKQIVEGVRAIHRNKIIHRDLNPGNILVGEGMVLKISSFGSSVSMSQKYIGFIGSVGFVAPEVVKKEKHTAGMDIFSIGIIVYMMLNCRRPRITDRYEVYPPPGKFYKKIRGSRDAREFIRWALKIDPKTRALIMDLAFHNFLKDELCPMTLPESVFDTAPVLEDIIYDTKKSDIKKSDSNKREAGEIGSGDGKAPAAVGLDDNGQQNKVPYTATLAEINKRRRLDAFTDKEKTDWDIRDLIARKRELNDWWKTTNARMQAEENKLKAKYGADIDLNIPPDDASFSLNLGGDANLTLS</sequence>
<dbReference type="OrthoDB" id="408964at2759"/>
<feature type="region of interest" description="Disordered" evidence="6">
    <location>
        <begin position="383"/>
        <end position="411"/>
    </location>
</feature>
<comment type="caution">
    <text evidence="8">The sequence shown here is derived from an EMBL/GenBank/DDBJ whole genome shotgun (WGS) entry which is preliminary data.</text>
</comment>
<dbReference type="InterPro" id="IPR000719">
    <property type="entry name" value="Prot_kinase_dom"/>
</dbReference>
<dbReference type="SUPFAM" id="SSF56112">
    <property type="entry name" value="Protein kinase-like (PK-like)"/>
    <property type="match status" value="1"/>
</dbReference>
<keyword evidence="9" id="KW-1185">Reference proteome</keyword>